<dbReference type="GO" id="GO:1901137">
    <property type="term" value="P:carbohydrate derivative biosynthetic process"/>
    <property type="evidence" value="ECO:0007669"/>
    <property type="project" value="UniProtKB-ARBA"/>
</dbReference>
<comment type="caution">
    <text evidence="5">The sequence shown here is derived from an EMBL/GenBank/DDBJ whole genome shotgun (WGS) entry which is preliminary data.</text>
</comment>
<keyword evidence="1" id="KW-0328">Glycosyltransferase</keyword>
<dbReference type="AlphaFoldDB" id="K0ZKL3"/>
<dbReference type="PATRIC" id="fig|888439.3.peg.29"/>
<evidence type="ECO:0000313" key="5">
    <source>
        <dbReference type="EMBL" id="EJZ88390.1"/>
    </source>
</evidence>
<gene>
    <name evidence="5" type="ORF">HMPREF9240_00028</name>
</gene>
<dbReference type="eggNOG" id="COG0438">
    <property type="taxonomic scope" value="Bacteria"/>
</dbReference>
<accession>K0ZKL3</accession>
<dbReference type="Pfam" id="PF13439">
    <property type="entry name" value="Glyco_transf_4"/>
    <property type="match status" value="1"/>
</dbReference>
<dbReference type="InterPro" id="IPR050194">
    <property type="entry name" value="Glycosyltransferase_grp1"/>
</dbReference>
<dbReference type="Gene3D" id="3.40.50.2000">
    <property type="entry name" value="Glycogen Phosphorylase B"/>
    <property type="match status" value="2"/>
</dbReference>
<dbReference type="HOGENOM" id="CLU_009583_2_5_11"/>
<dbReference type="InterPro" id="IPR001296">
    <property type="entry name" value="Glyco_trans_1"/>
</dbReference>
<dbReference type="FunFam" id="3.40.50.2000:FF:000069">
    <property type="entry name" value="Alpha-(1-6)-phosphatidylinositol monomannoside mannosyltransferase"/>
    <property type="match status" value="1"/>
</dbReference>
<name>K0ZKL3_9ACTO</name>
<evidence type="ECO:0000259" key="4">
    <source>
        <dbReference type="Pfam" id="PF13439"/>
    </source>
</evidence>
<dbReference type="Pfam" id="PF00534">
    <property type="entry name" value="Glycos_transf_1"/>
    <property type="match status" value="1"/>
</dbReference>
<proteinExistence type="predicted"/>
<evidence type="ECO:0000256" key="2">
    <source>
        <dbReference type="ARBA" id="ARBA00022679"/>
    </source>
</evidence>
<sequence length="383" mass="41549">MGFMRRTLLVTNDFPPRLGGIQTFLQNYASRLPAEDLVVYASSYKRNDRGGECASYDATVGWKTYRDKTSMLLPTPRVARKMAKIIRDEAISTVWFGAAAPLGLLAQTAKAAGASNVVVTTHGHEIGWTLIPGARQLVKKIFADTDAVTYISDYTLHNLKPAIGNTPVVHLPGGIDTAEFRPNPQARAQLRQRYQLGDRPVILCLSRLVPRKGQDMLIRAMEGITKRHPEAHLVITGSGPYENHLKAMAKASPASANITFTGAIPAAELAAHHAMADIFAMPARTRWGGLDVEGLGIVYLEAGAAAVPVIAGDSGGAPETVLHGQTGYVVKGTAVVDLAMRICQLLENDDARRQMGWKGREYAENWAWPQLVSRLTDALDGNF</sequence>
<dbReference type="Proteomes" id="UP000006075">
    <property type="component" value="Unassembled WGS sequence"/>
</dbReference>
<organism evidence="5 6">
    <name type="scientific">Winkia neuii BV029A5</name>
    <dbReference type="NCBI Taxonomy" id="888439"/>
    <lineage>
        <taxon>Bacteria</taxon>
        <taxon>Bacillati</taxon>
        <taxon>Actinomycetota</taxon>
        <taxon>Actinomycetes</taxon>
        <taxon>Actinomycetales</taxon>
        <taxon>Actinomycetaceae</taxon>
        <taxon>Winkia</taxon>
    </lineage>
</organism>
<feature type="domain" description="Glycosyl transferase family 1" evidence="3">
    <location>
        <begin position="190"/>
        <end position="361"/>
    </location>
</feature>
<dbReference type="PANTHER" id="PTHR45947:SF3">
    <property type="entry name" value="SULFOQUINOVOSYL TRANSFERASE SQD2"/>
    <property type="match status" value="1"/>
</dbReference>
<dbReference type="SUPFAM" id="SSF53756">
    <property type="entry name" value="UDP-Glycosyltransferase/glycogen phosphorylase"/>
    <property type="match status" value="1"/>
</dbReference>
<evidence type="ECO:0000256" key="1">
    <source>
        <dbReference type="ARBA" id="ARBA00022676"/>
    </source>
</evidence>
<dbReference type="GO" id="GO:0016758">
    <property type="term" value="F:hexosyltransferase activity"/>
    <property type="evidence" value="ECO:0007669"/>
    <property type="project" value="TreeGrafter"/>
</dbReference>
<keyword evidence="6" id="KW-1185">Reference proteome</keyword>
<feature type="domain" description="Glycosyltransferase subfamily 4-like N-terminal" evidence="4">
    <location>
        <begin position="19"/>
        <end position="178"/>
    </location>
</feature>
<evidence type="ECO:0000259" key="3">
    <source>
        <dbReference type="Pfam" id="PF00534"/>
    </source>
</evidence>
<dbReference type="CDD" id="cd03801">
    <property type="entry name" value="GT4_PimA-like"/>
    <property type="match status" value="1"/>
</dbReference>
<protein>
    <submittedName>
        <fullName evidence="5">Uncharacterized protein</fullName>
    </submittedName>
</protein>
<evidence type="ECO:0000313" key="6">
    <source>
        <dbReference type="Proteomes" id="UP000006075"/>
    </source>
</evidence>
<dbReference type="InterPro" id="IPR028098">
    <property type="entry name" value="Glyco_trans_4-like_N"/>
</dbReference>
<reference evidence="5 6" key="1">
    <citation type="submission" date="2012-07" db="EMBL/GenBank/DDBJ databases">
        <title>The Genome Sequence of Actinomyces neuii subsp. anitratus BVS029A5.</title>
        <authorList>
            <consortium name="The Broad Institute Genome Sequencing Platform"/>
            <person name="Earl A."/>
            <person name="Ward D."/>
            <person name="Feldgarden M."/>
            <person name="Gevers D."/>
            <person name="Saerens B."/>
            <person name="Vaneechoutte M."/>
            <person name="Walker B."/>
            <person name="Young S.K."/>
            <person name="Zeng Q."/>
            <person name="Gargeya S."/>
            <person name="Fitzgerald M."/>
            <person name="Haas B."/>
            <person name="Abouelleil A."/>
            <person name="Alvarado L."/>
            <person name="Arachchi H.M."/>
            <person name="Berlin A."/>
            <person name="Chapman S.B."/>
            <person name="Goldberg J."/>
            <person name="Griggs A."/>
            <person name="Gujja S."/>
            <person name="Hansen M."/>
            <person name="Howarth C."/>
            <person name="Imamovic A."/>
            <person name="Larimer J."/>
            <person name="McCowen C."/>
            <person name="Montmayeur A."/>
            <person name="Murphy C."/>
            <person name="Neiman D."/>
            <person name="Pearson M."/>
            <person name="Priest M."/>
            <person name="Roberts A."/>
            <person name="Saif S."/>
            <person name="Shea T."/>
            <person name="Sisk P."/>
            <person name="Sykes S."/>
            <person name="Wortman J."/>
            <person name="Nusbaum C."/>
            <person name="Birren B."/>
        </authorList>
    </citation>
    <scope>NUCLEOTIDE SEQUENCE [LARGE SCALE GENOMIC DNA]</scope>
    <source>
        <strain evidence="5 6">BVS029A5</strain>
    </source>
</reference>
<dbReference type="PANTHER" id="PTHR45947">
    <property type="entry name" value="SULFOQUINOVOSYL TRANSFERASE SQD2"/>
    <property type="match status" value="1"/>
</dbReference>
<keyword evidence="2" id="KW-0808">Transferase</keyword>
<dbReference type="EMBL" id="AGWP01000001">
    <property type="protein sequence ID" value="EJZ88390.1"/>
    <property type="molecule type" value="Genomic_DNA"/>
</dbReference>